<dbReference type="WBParaSite" id="Csp11.Scaffold630.g19497.t1">
    <property type="protein sequence ID" value="Csp11.Scaffold630.g19497.t1"/>
    <property type="gene ID" value="Csp11.Scaffold630.g19497"/>
</dbReference>
<dbReference type="PANTHER" id="PTHR10005">
    <property type="entry name" value="SKI ONCOGENE-RELATED"/>
    <property type="match status" value="1"/>
</dbReference>
<evidence type="ECO:0000259" key="3">
    <source>
        <dbReference type="Pfam" id="PF08782"/>
    </source>
</evidence>
<feature type="region of interest" description="Disordered" evidence="2">
    <location>
        <begin position="1"/>
        <end position="25"/>
    </location>
</feature>
<dbReference type="STRING" id="1561998.A0A1I7UUK1"/>
<accession>A0A1I7UUK1</accession>
<proteinExistence type="inferred from homology"/>
<keyword evidence="4" id="KW-1185">Reference proteome</keyword>
<dbReference type="GO" id="GO:0005634">
    <property type="term" value="C:nucleus"/>
    <property type="evidence" value="ECO:0007669"/>
    <property type="project" value="TreeGrafter"/>
</dbReference>
<protein>
    <submittedName>
        <fullName evidence="5">C-SKI_SMAD_bind domain-containing protein</fullName>
    </submittedName>
</protein>
<dbReference type="PANTHER" id="PTHR10005:SF26">
    <property type="entry name" value="CORL"/>
    <property type="match status" value="1"/>
</dbReference>
<dbReference type="InterPro" id="IPR014890">
    <property type="entry name" value="c-SKI_SMAD4-bd_dom"/>
</dbReference>
<reference evidence="5" key="1">
    <citation type="submission" date="2016-11" db="UniProtKB">
        <authorList>
            <consortium name="WormBaseParasite"/>
        </authorList>
    </citation>
    <scope>IDENTIFICATION</scope>
</reference>
<dbReference type="InterPro" id="IPR010919">
    <property type="entry name" value="SAND-like_dom_sf"/>
</dbReference>
<dbReference type="GO" id="GO:0030514">
    <property type="term" value="P:negative regulation of BMP signaling pathway"/>
    <property type="evidence" value="ECO:0007669"/>
    <property type="project" value="TreeGrafter"/>
</dbReference>
<dbReference type="GO" id="GO:0046332">
    <property type="term" value="F:SMAD binding"/>
    <property type="evidence" value="ECO:0007669"/>
    <property type="project" value="InterPro"/>
</dbReference>
<evidence type="ECO:0000256" key="2">
    <source>
        <dbReference type="SAM" id="MobiDB-lite"/>
    </source>
</evidence>
<organism evidence="4 5">
    <name type="scientific">Caenorhabditis tropicalis</name>
    <dbReference type="NCBI Taxonomy" id="1561998"/>
    <lineage>
        <taxon>Eukaryota</taxon>
        <taxon>Metazoa</taxon>
        <taxon>Ecdysozoa</taxon>
        <taxon>Nematoda</taxon>
        <taxon>Chromadorea</taxon>
        <taxon>Rhabditida</taxon>
        <taxon>Rhabditina</taxon>
        <taxon>Rhabditomorpha</taxon>
        <taxon>Rhabditoidea</taxon>
        <taxon>Rhabditidae</taxon>
        <taxon>Peloderinae</taxon>
        <taxon>Caenorhabditis</taxon>
    </lineage>
</organism>
<dbReference type="Pfam" id="PF08782">
    <property type="entry name" value="c-SKI_SMAD_bind"/>
    <property type="match status" value="1"/>
</dbReference>
<dbReference type="AlphaFoldDB" id="A0A1I7UUK1"/>
<sequence length="647" mass="73273">MSAVTVDSLQLSAEESENQLTSESLKHLDPEMKLQEIFYEQQKEVEKTGVLPTDCPSTSDSDDRSSPSINGVKIRKVDNPGRFMWIWLIGHRFPSLCVDGEAKVPVELLKAKMNTTESELTNFIQIFLNRGAIIRICTESQYRILTDKSDDIRALKISTITLISRSDVDRIMGELRVESLPTKCENDIWNPEDRVHVYHVNFADYDPDWLESDDLDEDVTSGGTHGYWYKNRESMRCIECLNCHKKFNPADFVTHHHHEVKSDGIIHIGLNVNNWHKLIKVHESDQTEANLESWARFTKISQRIGKRAYDDAEPQKPKKLALEKSVVVKTIEHILENEQEDGEDDPMDFEESEEMLDIFGPSGSEDKILAHYEELKKKALETMDAATFDALLFNTPDELRSMKKEREYIQKVLRQHYNWQRIREHPKFKCIATASFDSGKGKFVNMRELDYAPKATKVEIQKLAEEFEKLAKNQELSPMDHIKQEIELLKNVSADAIRVLDNRPLPPAPPPPPPPKPIVKPKAIKPVPAKPIFLPPLPVSLANINIQQVVQQLLASGVKIPLPQVPLQKAALPQASPVISSAVSSTPESPIVPIVPVFPMLNPELLKAQLQIALSSPGILPMFCPNAIKMPSFEQITQILKAQAVKN</sequence>
<dbReference type="GO" id="GO:0005737">
    <property type="term" value="C:cytoplasm"/>
    <property type="evidence" value="ECO:0007669"/>
    <property type="project" value="TreeGrafter"/>
</dbReference>
<feature type="compositionally biased region" description="Polar residues" evidence="2">
    <location>
        <begin position="1"/>
        <end position="23"/>
    </location>
</feature>
<dbReference type="eggNOG" id="ENOG502TFH6">
    <property type="taxonomic scope" value="Eukaryota"/>
</dbReference>
<dbReference type="Proteomes" id="UP000095282">
    <property type="component" value="Unplaced"/>
</dbReference>
<feature type="region of interest" description="Disordered" evidence="2">
    <location>
        <begin position="45"/>
        <end position="71"/>
    </location>
</feature>
<evidence type="ECO:0000313" key="5">
    <source>
        <dbReference type="WBParaSite" id="Csp11.Scaffold630.g19497.t1"/>
    </source>
</evidence>
<comment type="similarity">
    <text evidence="1">Belongs to the SKI family.</text>
</comment>
<dbReference type="GO" id="GO:0000978">
    <property type="term" value="F:RNA polymerase II cis-regulatory region sequence-specific DNA binding"/>
    <property type="evidence" value="ECO:0007669"/>
    <property type="project" value="TreeGrafter"/>
</dbReference>
<dbReference type="GO" id="GO:0005667">
    <property type="term" value="C:transcription regulator complex"/>
    <property type="evidence" value="ECO:0007669"/>
    <property type="project" value="TreeGrafter"/>
</dbReference>
<dbReference type="SUPFAM" id="SSF63763">
    <property type="entry name" value="SAND domain-like"/>
    <property type="match status" value="1"/>
</dbReference>
<feature type="domain" description="c-SKI SMAD4-binding" evidence="3">
    <location>
        <begin position="229"/>
        <end position="290"/>
    </location>
</feature>
<dbReference type="InterPro" id="IPR023216">
    <property type="entry name" value="Tscrpt_reg_SKI_SnoN"/>
</dbReference>
<evidence type="ECO:0000256" key="1">
    <source>
        <dbReference type="ARBA" id="ARBA00009513"/>
    </source>
</evidence>
<evidence type="ECO:0000313" key="4">
    <source>
        <dbReference type="Proteomes" id="UP000095282"/>
    </source>
</evidence>
<dbReference type="GO" id="GO:0000122">
    <property type="term" value="P:negative regulation of transcription by RNA polymerase II"/>
    <property type="evidence" value="ECO:0007669"/>
    <property type="project" value="TreeGrafter"/>
</dbReference>
<name>A0A1I7UUK1_9PELO</name>
<dbReference type="Gene3D" id="3.10.390.10">
    <property type="entry name" value="SAND domain-like"/>
    <property type="match status" value="1"/>
</dbReference>
<dbReference type="GO" id="GO:0000981">
    <property type="term" value="F:DNA-binding transcription factor activity, RNA polymerase II-specific"/>
    <property type="evidence" value="ECO:0007669"/>
    <property type="project" value="TreeGrafter"/>
</dbReference>